<evidence type="ECO:0000313" key="1">
    <source>
        <dbReference type="Proteomes" id="UP000887579"/>
    </source>
</evidence>
<dbReference type="WBParaSite" id="ES5_v2.g17144.t1">
    <property type="protein sequence ID" value="ES5_v2.g17144.t1"/>
    <property type="gene ID" value="ES5_v2.g17144"/>
</dbReference>
<protein>
    <submittedName>
        <fullName evidence="2">Charged multivesicular body protein 5</fullName>
    </submittedName>
</protein>
<organism evidence="1 2">
    <name type="scientific">Panagrolaimus sp. ES5</name>
    <dbReference type="NCBI Taxonomy" id="591445"/>
    <lineage>
        <taxon>Eukaryota</taxon>
        <taxon>Metazoa</taxon>
        <taxon>Ecdysozoa</taxon>
        <taxon>Nematoda</taxon>
        <taxon>Chromadorea</taxon>
        <taxon>Rhabditida</taxon>
        <taxon>Tylenchina</taxon>
        <taxon>Panagrolaimomorpha</taxon>
        <taxon>Panagrolaimoidea</taxon>
        <taxon>Panagrolaimidae</taxon>
        <taxon>Panagrolaimus</taxon>
    </lineage>
</organism>
<sequence>MRRIFGSGQPKAPPPNLNDAIQTIEGRSESMEKKVAKLDQELVQLKDQLKKMREGPSKNLVKQKALRILKQKRMYEGQKDQLNQQTFNMEQSNFAIQGMKDNQVTVAAMKDGLKTMKNEYKKLNIDKIDRLQDEMEDMLDM</sequence>
<evidence type="ECO:0000313" key="2">
    <source>
        <dbReference type="WBParaSite" id="ES5_v2.g17144.t1"/>
    </source>
</evidence>
<name>A0AC34FIS8_9BILA</name>
<proteinExistence type="predicted"/>
<reference evidence="2" key="1">
    <citation type="submission" date="2022-11" db="UniProtKB">
        <authorList>
            <consortium name="WormBaseParasite"/>
        </authorList>
    </citation>
    <scope>IDENTIFICATION</scope>
</reference>
<dbReference type="Proteomes" id="UP000887579">
    <property type="component" value="Unplaced"/>
</dbReference>
<accession>A0AC34FIS8</accession>